<evidence type="ECO:0008006" key="2">
    <source>
        <dbReference type="Google" id="ProtNLM"/>
    </source>
</evidence>
<dbReference type="EMBL" id="UOFL01000159">
    <property type="protein sequence ID" value="VAW78604.1"/>
    <property type="molecule type" value="Genomic_DNA"/>
</dbReference>
<evidence type="ECO:0000313" key="1">
    <source>
        <dbReference type="EMBL" id="VAW78604.1"/>
    </source>
</evidence>
<gene>
    <name evidence="1" type="ORF">MNBD_GAMMA12-3165</name>
</gene>
<proteinExistence type="predicted"/>
<accession>A0A3B0ZB44</accession>
<reference evidence="1" key="1">
    <citation type="submission" date="2018-06" db="EMBL/GenBank/DDBJ databases">
        <authorList>
            <person name="Zhirakovskaya E."/>
        </authorList>
    </citation>
    <scope>NUCLEOTIDE SEQUENCE</scope>
</reference>
<name>A0A3B0ZB44_9ZZZZ</name>
<sequence length="99" mass="10780">MKNSVVFLLCLFVFGSNAIAADKKSSSQAILSAIDANKKLNKLGFEWRDTQKKILAPAKKAWDKGEYATAEKLANKALSFVKMGEEQVKVSATANLVSN</sequence>
<organism evidence="1">
    <name type="scientific">hydrothermal vent metagenome</name>
    <dbReference type="NCBI Taxonomy" id="652676"/>
    <lineage>
        <taxon>unclassified sequences</taxon>
        <taxon>metagenomes</taxon>
        <taxon>ecological metagenomes</taxon>
    </lineage>
</organism>
<dbReference type="AlphaFoldDB" id="A0A3B0ZB44"/>
<protein>
    <recommendedName>
        <fullName evidence="2">SoxXA-binding protein</fullName>
    </recommendedName>
</protein>